<proteinExistence type="predicted"/>
<feature type="domain" description="RNA polymerase sigma-70 region 4" evidence="2">
    <location>
        <begin position="73"/>
        <end position="125"/>
    </location>
</feature>
<dbReference type="InterPro" id="IPR007630">
    <property type="entry name" value="RNA_pol_sigma70_r4"/>
</dbReference>
<evidence type="ECO:0000313" key="3">
    <source>
        <dbReference type="EMBL" id="QEQ93648.1"/>
    </source>
</evidence>
<sequence length="179" mass="19507">MATLPLPGSKPVPLTSATPPSGLDANGVPLEPDEVGYVTRKPMPLKPTHTPDTCTAEHCSCHLPSVFSPSNLELTGREALVLAWHLFPLNDDSDEELSFEDIGKKLGVRPERARQIYQRAAAKIRAFPRAAYPPRPGTPEYEKNMAAAQEYKGDHPEYAANRALLDAMDMTLTDGADSQ</sequence>
<reference evidence="3 4" key="1">
    <citation type="submission" date="2019-07" db="EMBL/GenBank/DDBJ databases">
        <authorList>
            <person name="Mandava P."/>
            <person name="Ferry J.C."/>
            <person name="Fallon S.M."/>
            <person name="Hajdenberg M."/>
            <person name="Sharma E."/>
            <person name="Shaffer C.D."/>
            <person name="Weston-Hafer K.A."/>
            <person name="Garlena R.A."/>
            <person name="Russell D.A."/>
            <person name="Pope W.H."/>
            <person name="Jacobs-Sera D."/>
            <person name="Hatfull G.F."/>
        </authorList>
    </citation>
    <scope>NUCLEOTIDE SEQUENCE [LARGE SCALE GENOMIC DNA]</scope>
</reference>
<dbReference type="Pfam" id="PF04545">
    <property type="entry name" value="Sigma70_r4"/>
    <property type="match status" value="1"/>
</dbReference>
<dbReference type="SUPFAM" id="SSF88659">
    <property type="entry name" value="Sigma3 and sigma4 domains of RNA polymerase sigma factors"/>
    <property type="match status" value="1"/>
</dbReference>
<evidence type="ECO:0000313" key="4">
    <source>
        <dbReference type="Proteomes" id="UP000327392"/>
    </source>
</evidence>
<organism evidence="3 4">
    <name type="scientific">Streptomyces phage Zuko</name>
    <dbReference type="NCBI Taxonomy" id="2601695"/>
    <lineage>
        <taxon>Viruses</taxon>
        <taxon>Duplodnaviria</taxon>
        <taxon>Heunggongvirae</taxon>
        <taxon>Uroviricota</taxon>
        <taxon>Caudoviricetes</taxon>
        <taxon>Zukovirus</taxon>
        <taxon>Zukovirus zuko</taxon>
    </lineage>
</organism>
<protein>
    <submittedName>
        <fullName evidence="3">Helix-turn-helix DNA binding domain protein</fullName>
    </submittedName>
</protein>
<dbReference type="Gene3D" id="1.10.10.10">
    <property type="entry name" value="Winged helix-like DNA-binding domain superfamily/Winged helix DNA-binding domain"/>
    <property type="match status" value="1"/>
</dbReference>
<dbReference type="EMBL" id="MN204493">
    <property type="protein sequence ID" value="QEQ93648.1"/>
    <property type="molecule type" value="Genomic_DNA"/>
</dbReference>
<dbReference type="KEGG" id="vg:77931424"/>
<feature type="region of interest" description="Disordered" evidence="1">
    <location>
        <begin position="1"/>
        <end position="29"/>
    </location>
</feature>
<accession>A0A5J6D6Z6</accession>
<dbReference type="GO" id="GO:0003700">
    <property type="term" value="F:DNA-binding transcription factor activity"/>
    <property type="evidence" value="ECO:0007669"/>
    <property type="project" value="InterPro"/>
</dbReference>
<name>A0A5J6D6Z6_9CAUD</name>
<gene>
    <name evidence="3" type="primary">70</name>
    <name evidence="3" type="ORF">SEA_ZUKO_70</name>
</gene>
<evidence type="ECO:0000259" key="2">
    <source>
        <dbReference type="Pfam" id="PF04545"/>
    </source>
</evidence>
<dbReference type="InterPro" id="IPR036388">
    <property type="entry name" value="WH-like_DNA-bd_sf"/>
</dbReference>
<keyword evidence="4" id="KW-1185">Reference proteome</keyword>
<dbReference type="GeneID" id="77931424"/>
<dbReference type="InterPro" id="IPR013324">
    <property type="entry name" value="RNA_pol_sigma_r3/r4-like"/>
</dbReference>
<dbReference type="Proteomes" id="UP000327392">
    <property type="component" value="Segment"/>
</dbReference>
<dbReference type="RefSeq" id="YP_010655561.1">
    <property type="nucleotide sequence ID" value="NC_070829.1"/>
</dbReference>
<dbReference type="GO" id="GO:0006352">
    <property type="term" value="P:DNA-templated transcription initiation"/>
    <property type="evidence" value="ECO:0007669"/>
    <property type="project" value="InterPro"/>
</dbReference>
<evidence type="ECO:0000256" key="1">
    <source>
        <dbReference type="SAM" id="MobiDB-lite"/>
    </source>
</evidence>